<sequence length="153" mass="17427">MGKAYLLTEVTLKTLERATAFKVKEEELHCIASISASASSHGISDENSRQSEQTKDKGLKDCEKFLAKASRRVLMVTNIMIRDASCRQGLRLCCGELEQIEVQWRCKEIRRLVKQQLGELRGKEMQEMLLKAKNLPALCCMGIGRCDSRPFWF</sequence>
<dbReference type="InterPro" id="IPR016140">
    <property type="entry name" value="Bifunc_inhib/LTP/seed_store"/>
</dbReference>
<dbReference type="PANTHER" id="PTHR35496:SF4">
    <property type="entry name" value="2S SULFUR-RICH SEED STORAGE PROTEIN 2-LIKE"/>
    <property type="match status" value="1"/>
</dbReference>
<dbReference type="GO" id="GO:0045735">
    <property type="term" value="F:nutrient reservoir activity"/>
    <property type="evidence" value="ECO:0007669"/>
    <property type="project" value="UniProtKB-KW"/>
</dbReference>
<dbReference type="PANTHER" id="PTHR35496">
    <property type="entry name" value="2S SEED STORAGE PROTEIN 1-RELATED"/>
    <property type="match status" value="1"/>
</dbReference>
<keyword evidence="2" id="KW-0758">Storage protein</keyword>
<evidence type="ECO:0000256" key="2">
    <source>
        <dbReference type="ARBA" id="ARBA00022761"/>
    </source>
</evidence>
<dbReference type="OrthoDB" id="1922883at2759"/>
<evidence type="ECO:0000256" key="3">
    <source>
        <dbReference type="ARBA" id="ARBA00023129"/>
    </source>
</evidence>
<evidence type="ECO:0000313" key="5">
    <source>
        <dbReference type="Proteomes" id="UP000515121"/>
    </source>
</evidence>
<evidence type="ECO:0000313" key="6">
    <source>
        <dbReference type="RefSeq" id="XP_022724977.1"/>
    </source>
</evidence>
<comment type="similarity">
    <text evidence="1">Belongs to the 2S seed storage albumins family.</text>
</comment>
<proteinExistence type="inferred from homology"/>
<feature type="domain" description="Bifunctional inhibitor/plant lipid transfer protein/seed storage helical" evidence="4">
    <location>
        <begin position="62"/>
        <end position="143"/>
    </location>
</feature>
<dbReference type="Pfam" id="PF00234">
    <property type="entry name" value="Tryp_alpha_amyl"/>
    <property type="match status" value="1"/>
</dbReference>
<evidence type="ECO:0000256" key="1">
    <source>
        <dbReference type="ARBA" id="ARBA00008262"/>
    </source>
</evidence>
<dbReference type="GeneID" id="111281488"/>
<accession>A0A6P5XBJ2</accession>
<dbReference type="Gene3D" id="1.10.110.10">
    <property type="entry name" value="Plant lipid-transfer and hydrophobic proteins"/>
    <property type="match status" value="1"/>
</dbReference>
<dbReference type="InterPro" id="IPR000617">
    <property type="entry name" value="Napin/2SS/CON"/>
</dbReference>
<evidence type="ECO:0000259" key="4">
    <source>
        <dbReference type="Pfam" id="PF00234"/>
    </source>
</evidence>
<gene>
    <name evidence="6" type="primary">LOC111281488</name>
</gene>
<dbReference type="Proteomes" id="UP000515121">
    <property type="component" value="Unplaced"/>
</dbReference>
<organism evidence="5 6">
    <name type="scientific">Durio zibethinus</name>
    <name type="common">Durian</name>
    <dbReference type="NCBI Taxonomy" id="66656"/>
    <lineage>
        <taxon>Eukaryota</taxon>
        <taxon>Viridiplantae</taxon>
        <taxon>Streptophyta</taxon>
        <taxon>Embryophyta</taxon>
        <taxon>Tracheophyta</taxon>
        <taxon>Spermatophyta</taxon>
        <taxon>Magnoliopsida</taxon>
        <taxon>eudicotyledons</taxon>
        <taxon>Gunneridae</taxon>
        <taxon>Pentapetalae</taxon>
        <taxon>rosids</taxon>
        <taxon>malvids</taxon>
        <taxon>Malvales</taxon>
        <taxon>Malvaceae</taxon>
        <taxon>Helicteroideae</taxon>
        <taxon>Durio</taxon>
    </lineage>
</organism>
<keyword evidence="5" id="KW-1185">Reference proteome</keyword>
<dbReference type="RefSeq" id="XP_022724977.1">
    <property type="nucleotide sequence ID" value="XM_022869242.1"/>
</dbReference>
<reference evidence="6" key="1">
    <citation type="submission" date="2025-08" db="UniProtKB">
        <authorList>
            <consortium name="RefSeq"/>
        </authorList>
    </citation>
    <scope>IDENTIFICATION</scope>
    <source>
        <tissue evidence="6">Fruit stalk</tissue>
    </source>
</reference>
<protein>
    <submittedName>
        <fullName evidence="6">2S albumin-like</fullName>
    </submittedName>
</protein>
<keyword evidence="3" id="KW-0708">Seed storage protein</keyword>
<dbReference type="InterPro" id="IPR036312">
    <property type="entry name" value="Bifun_inhib/LTP/seed_sf"/>
</dbReference>
<dbReference type="SUPFAM" id="SSF47699">
    <property type="entry name" value="Bifunctional inhibitor/lipid-transfer protein/seed storage 2S albumin"/>
    <property type="match status" value="1"/>
</dbReference>
<name>A0A6P5XBJ2_DURZI</name>
<dbReference type="KEGG" id="dzi:111281488"/>
<dbReference type="AlphaFoldDB" id="A0A6P5XBJ2"/>